<gene>
    <name evidence="1" type="ORF">CAMP_LOCUS16765</name>
</gene>
<accession>A0A9P1IXL1</accession>
<protein>
    <submittedName>
        <fullName evidence="1">Uncharacterized protein</fullName>
    </submittedName>
</protein>
<dbReference type="AlphaFoldDB" id="A0A9P1IXL1"/>
<keyword evidence="2" id="KW-1185">Reference proteome</keyword>
<organism evidence="1 2">
    <name type="scientific">Caenorhabditis angaria</name>
    <dbReference type="NCBI Taxonomy" id="860376"/>
    <lineage>
        <taxon>Eukaryota</taxon>
        <taxon>Metazoa</taxon>
        <taxon>Ecdysozoa</taxon>
        <taxon>Nematoda</taxon>
        <taxon>Chromadorea</taxon>
        <taxon>Rhabditida</taxon>
        <taxon>Rhabditina</taxon>
        <taxon>Rhabditomorpha</taxon>
        <taxon>Rhabditoidea</taxon>
        <taxon>Rhabditidae</taxon>
        <taxon>Peloderinae</taxon>
        <taxon>Caenorhabditis</taxon>
    </lineage>
</organism>
<name>A0A9P1IXL1_9PELO</name>
<dbReference type="Proteomes" id="UP001152747">
    <property type="component" value="Unassembled WGS sequence"/>
</dbReference>
<evidence type="ECO:0000313" key="1">
    <source>
        <dbReference type="EMBL" id="CAI5454128.1"/>
    </source>
</evidence>
<evidence type="ECO:0000313" key="2">
    <source>
        <dbReference type="Proteomes" id="UP001152747"/>
    </source>
</evidence>
<comment type="caution">
    <text evidence="1">The sequence shown here is derived from an EMBL/GenBank/DDBJ whole genome shotgun (WGS) entry which is preliminary data.</text>
</comment>
<proteinExistence type="predicted"/>
<reference evidence="1" key="1">
    <citation type="submission" date="2022-11" db="EMBL/GenBank/DDBJ databases">
        <authorList>
            <person name="Kikuchi T."/>
        </authorList>
    </citation>
    <scope>NUCLEOTIDE SEQUENCE</scope>
    <source>
        <strain evidence="1">PS1010</strain>
    </source>
</reference>
<sequence>MSDPIGTLPSELISAIFQILDYEAPQKLGRVHPFMDETFKKELINIAGPKCDAKIVIKNKDVTLTVKSTDLSEETSREVPLEEWRIVFENADCANFEIQTDEELSMDLLNQILIAKSINILQYSGKTITKEILDRLNDATGFRLEVEVEKWTPGMAGTRKMGSLNVLVPLGDLEDVVEVMKTVPDVYLEVTWLALLGSADVLQQLSNVELISEWHFNIHGHIGYYPRKVICQEFEEMVQTCFKDVVHFIDHKSDDITFSVFLIANTSDDEWDYNY</sequence>
<dbReference type="EMBL" id="CANHGI010000006">
    <property type="protein sequence ID" value="CAI5454128.1"/>
    <property type="molecule type" value="Genomic_DNA"/>
</dbReference>